<evidence type="ECO:0000313" key="2">
    <source>
        <dbReference type="EMBL" id="PWC10140.1"/>
    </source>
</evidence>
<dbReference type="InterPro" id="IPR036278">
    <property type="entry name" value="Sialidase_sf"/>
</dbReference>
<accession>A0A2U1TL39</accession>
<proteinExistence type="predicted"/>
<dbReference type="CDD" id="cd15482">
    <property type="entry name" value="Sialidase_non-viral"/>
    <property type="match status" value="1"/>
</dbReference>
<keyword evidence="3" id="KW-1185">Reference proteome</keyword>
<sequence length="347" mass="39858">MRLTSERRENLMPVDHRYFGNCHASTLIALPDSQLLAAWFAGHKEGSGDTAIWMSRRQREGWSAPQRVVAQDNLAHWNPVLHRQDGRIWLFYKVGPDVHHWTTRVVTSDDDGASWSSPQPLVDGDLRPRGPVKNKLLVMSNGQWLAPSSVEDDRYWDAFVDITDDGKHWRSVAIPLVHQAPTDGTQDQLWQGLQQDALWENDLSRVFQWDGVIQPTAWESSPGRIHLLMRSTRGRIYRSDSMDFGQSWTDAYPTELPNNNSGIDVVHLGEGKLVLVYNPIPGNWNRRYPLSVAYSTDNGLTWEKHSDLESENGEFSYPAIIAERENIHITYTWNRKNIIYQRMSFLA</sequence>
<dbReference type="RefSeq" id="WP_109055570.1">
    <property type="nucleotide sequence ID" value="NZ_QDKJ01000015.1"/>
</dbReference>
<dbReference type="EMBL" id="QDKJ01000015">
    <property type="protein sequence ID" value="PWC10140.1"/>
    <property type="molecule type" value="Genomic_DNA"/>
</dbReference>
<dbReference type="SUPFAM" id="SSF50939">
    <property type="entry name" value="Sialidases"/>
    <property type="match status" value="1"/>
</dbReference>
<dbReference type="Gene3D" id="2.120.10.10">
    <property type="match status" value="1"/>
</dbReference>
<organism evidence="2 3">
    <name type="scientific">Brenneria roseae subsp. americana</name>
    <dbReference type="NCBI Taxonomy" id="1508507"/>
    <lineage>
        <taxon>Bacteria</taxon>
        <taxon>Pseudomonadati</taxon>
        <taxon>Pseudomonadota</taxon>
        <taxon>Gammaproteobacteria</taxon>
        <taxon>Enterobacterales</taxon>
        <taxon>Pectobacteriaceae</taxon>
        <taxon>Brenneria</taxon>
    </lineage>
</organism>
<dbReference type="OrthoDB" id="41724at2"/>
<dbReference type="InterPro" id="IPR011040">
    <property type="entry name" value="Sialidase"/>
</dbReference>
<evidence type="ECO:0000313" key="3">
    <source>
        <dbReference type="Proteomes" id="UP000245138"/>
    </source>
</evidence>
<protein>
    <recommendedName>
        <fullName evidence="1">Sialidase domain-containing protein</fullName>
    </recommendedName>
</protein>
<dbReference type="Pfam" id="PF13088">
    <property type="entry name" value="BNR_2"/>
    <property type="match status" value="1"/>
</dbReference>
<evidence type="ECO:0000259" key="1">
    <source>
        <dbReference type="Pfam" id="PF13088"/>
    </source>
</evidence>
<dbReference type="Proteomes" id="UP000245138">
    <property type="component" value="Unassembled WGS sequence"/>
</dbReference>
<dbReference type="PANTHER" id="PTHR43752">
    <property type="entry name" value="BNR/ASP-BOX REPEAT FAMILY PROTEIN"/>
    <property type="match status" value="1"/>
</dbReference>
<dbReference type="AlphaFoldDB" id="A0A2U1TL39"/>
<name>A0A2U1TL39_9GAMM</name>
<dbReference type="PANTHER" id="PTHR43752:SF2">
    <property type="entry name" value="BNR_ASP-BOX REPEAT FAMILY PROTEIN"/>
    <property type="match status" value="1"/>
</dbReference>
<feature type="domain" description="Sialidase" evidence="1">
    <location>
        <begin position="34"/>
        <end position="329"/>
    </location>
</feature>
<comment type="caution">
    <text evidence="2">The sequence shown here is derived from an EMBL/GenBank/DDBJ whole genome shotgun (WGS) entry which is preliminary data.</text>
</comment>
<gene>
    <name evidence="2" type="ORF">B4923_17035</name>
</gene>
<reference evidence="2 3" key="1">
    <citation type="submission" date="2018-04" db="EMBL/GenBank/DDBJ databases">
        <title>Brenneria corticis sp.nov.</title>
        <authorList>
            <person name="Li Y."/>
        </authorList>
    </citation>
    <scope>NUCLEOTIDE SEQUENCE [LARGE SCALE GENOMIC DNA]</scope>
    <source>
        <strain evidence="2 3">LMG 27715</strain>
    </source>
</reference>